<dbReference type="GO" id="GO:0008270">
    <property type="term" value="F:zinc ion binding"/>
    <property type="evidence" value="ECO:0007669"/>
    <property type="project" value="UniProtKB-KW"/>
</dbReference>
<evidence type="ECO:0000256" key="2">
    <source>
        <dbReference type="ARBA" id="ARBA00022723"/>
    </source>
</evidence>
<dbReference type="SMART" id="SM00355">
    <property type="entry name" value="ZnF_C2H2"/>
    <property type="match status" value="7"/>
</dbReference>
<keyword evidence="4" id="KW-0862">Zinc</keyword>
<dbReference type="InterPro" id="IPR013087">
    <property type="entry name" value="Znf_C2H2_type"/>
</dbReference>
<feature type="domain" description="C2H2-type" evidence="10">
    <location>
        <begin position="507"/>
        <end position="534"/>
    </location>
</feature>
<keyword evidence="5" id="KW-0805">Transcription regulation</keyword>
<dbReference type="PROSITE" id="PS50157">
    <property type="entry name" value="ZINC_FINGER_C2H2_2"/>
    <property type="match status" value="5"/>
</dbReference>
<sequence>MTELTQADTNDQASDLHVTTASQDLKSMLHQEFEVLGDKVLGISGGDIQIATTEEETVLKDGQVLGLTNEEDPCPAVHTKHYASDLSLKCLNTAISQKKPSHMPFITSQFNQCLSGGEDNSSAVIVDSMITEDKSHLVEHSVEDLVHAEILMSLKTGLTAGETELSSDMEETLPELPSNRDNCICEDLNDEQSTDGVTEFSSDTEETLPELPSNRDMSIWEDLNDEQNTDGETEFSSDMEETLPELTSNRDKSICEDLNDEQSTDGEGTGVTEGGSNALSDVQKRQKMAMCRALEYVLADLKEMYEASPSLYPFRVISGRSYTRDVYLAAMADRGRTKYTCGICGKNCADRDSLCPHMKSPKTPLLYKCEVCEKQFQYSSSLKFHIKMHKIQDASTARYSNTDRHTYYSDSSAEKGIYECKVCGKRLRRGDKLKVHLQSHQSKTCKICMKEFSNLSYHMRQHLENKMSRMRHRTRNETEKCTKNDHFGSPQYLSVSTNPYHNCFGRLQCPSCRKSFPSRHQLQVHVVSHSEPRFKCLTCDREFYRKYQLQLHQISHTGLPRHVCRRCNQSFLFSFSLRMHMRIHTSVRLMRRMVKPFV</sequence>
<dbReference type="Pfam" id="PF00096">
    <property type="entry name" value="zf-C2H2"/>
    <property type="match status" value="2"/>
</dbReference>
<evidence type="ECO:0000256" key="3">
    <source>
        <dbReference type="ARBA" id="ARBA00022737"/>
    </source>
</evidence>
<keyword evidence="12" id="KW-1185">Reference proteome</keyword>
<dbReference type="PANTHER" id="PTHR24399:SF23">
    <property type="entry name" value="C2H2-TYPE DOMAIN-CONTAINING PROTEIN"/>
    <property type="match status" value="1"/>
</dbReference>
<protein>
    <recommendedName>
        <fullName evidence="10">C2H2-type domain-containing protein</fullName>
    </recommendedName>
</protein>
<evidence type="ECO:0000256" key="7">
    <source>
        <dbReference type="ARBA" id="ARBA00023242"/>
    </source>
</evidence>
<evidence type="ECO:0000256" key="4">
    <source>
        <dbReference type="ARBA" id="ARBA00022833"/>
    </source>
</evidence>
<proteinExistence type="predicted"/>
<dbReference type="SUPFAM" id="SSF57667">
    <property type="entry name" value="beta-beta-alpha zinc fingers"/>
    <property type="match status" value="4"/>
</dbReference>
<feature type="region of interest" description="Disordered" evidence="9">
    <location>
        <begin position="191"/>
        <end position="278"/>
    </location>
</feature>
<dbReference type="PROSITE" id="PS00028">
    <property type="entry name" value="ZINC_FINGER_C2H2_1"/>
    <property type="match status" value="5"/>
</dbReference>
<keyword evidence="3" id="KW-0677">Repeat</keyword>
<organism evidence="11 12">
    <name type="scientific">Sinanodonta woodiana</name>
    <name type="common">Chinese pond mussel</name>
    <name type="synonym">Anodonta woodiana</name>
    <dbReference type="NCBI Taxonomy" id="1069815"/>
    <lineage>
        <taxon>Eukaryota</taxon>
        <taxon>Metazoa</taxon>
        <taxon>Spiralia</taxon>
        <taxon>Lophotrochozoa</taxon>
        <taxon>Mollusca</taxon>
        <taxon>Bivalvia</taxon>
        <taxon>Autobranchia</taxon>
        <taxon>Heteroconchia</taxon>
        <taxon>Palaeoheterodonta</taxon>
        <taxon>Unionida</taxon>
        <taxon>Unionoidea</taxon>
        <taxon>Unionidae</taxon>
        <taxon>Unioninae</taxon>
        <taxon>Sinanodonta</taxon>
    </lineage>
</organism>
<evidence type="ECO:0000256" key="1">
    <source>
        <dbReference type="ARBA" id="ARBA00004123"/>
    </source>
</evidence>
<comment type="subcellular location">
    <subcellularLocation>
        <location evidence="1">Nucleus</location>
    </subcellularLocation>
</comment>
<keyword evidence="6" id="KW-0804">Transcription</keyword>
<keyword evidence="2" id="KW-0479">Metal-binding</keyword>
<reference evidence="11 12" key="1">
    <citation type="submission" date="2024-11" db="EMBL/GenBank/DDBJ databases">
        <title>Chromosome-level genome assembly of the freshwater bivalve Anodonta woodiana.</title>
        <authorList>
            <person name="Chen X."/>
        </authorList>
    </citation>
    <scope>NUCLEOTIDE SEQUENCE [LARGE SCALE GENOMIC DNA]</scope>
    <source>
        <strain evidence="11">MN2024</strain>
        <tissue evidence="11">Gills</tissue>
    </source>
</reference>
<feature type="compositionally biased region" description="Acidic residues" evidence="9">
    <location>
        <begin position="222"/>
        <end position="243"/>
    </location>
</feature>
<feature type="domain" description="C2H2-type" evidence="10">
    <location>
        <begin position="418"/>
        <end position="445"/>
    </location>
</feature>
<feature type="domain" description="C2H2-type" evidence="10">
    <location>
        <begin position="367"/>
        <end position="394"/>
    </location>
</feature>
<accession>A0ABD3XJX6</accession>
<evidence type="ECO:0000256" key="9">
    <source>
        <dbReference type="SAM" id="MobiDB-lite"/>
    </source>
</evidence>
<feature type="domain" description="C2H2-type" evidence="10">
    <location>
        <begin position="534"/>
        <end position="561"/>
    </location>
</feature>
<dbReference type="Gene3D" id="3.30.160.60">
    <property type="entry name" value="Classic Zinc Finger"/>
    <property type="match status" value="4"/>
</dbReference>
<gene>
    <name evidence="11" type="ORF">ACJMK2_025362</name>
</gene>
<dbReference type="PANTHER" id="PTHR24399">
    <property type="entry name" value="ZINC FINGER AND BTB DOMAIN-CONTAINING"/>
    <property type="match status" value="1"/>
</dbReference>
<dbReference type="Pfam" id="PF13894">
    <property type="entry name" value="zf-C2H2_4"/>
    <property type="match status" value="1"/>
</dbReference>
<comment type="caution">
    <text evidence="11">The sequence shown here is derived from an EMBL/GenBank/DDBJ whole genome shotgun (WGS) entry which is preliminary data.</text>
</comment>
<feature type="domain" description="C2H2-type" evidence="10">
    <location>
        <begin position="562"/>
        <end position="589"/>
    </location>
</feature>
<evidence type="ECO:0000313" key="12">
    <source>
        <dbReference type="Proteomes" id="UP001634394"/>
    </source>
</evidence>
<evidence type="ECO:0000256" key="8">
    <source>
        <dbReference type="PROSITE-ProRule" id="PRU00042"/>
    </source>
</evidence>
<dbReference type="GO" id="GO:0005634">
    <property type="term" value="C:nucleus"/>
    <property type="evidence" value="ECO:0007669"/>
    <property type="project" value="UniProtKB-SubCell"/>
</dbReference>
<evidence type="ECO:0000259" key="10">
    <source>
        <dbReference type="PROSITE" id="PS50157"/>
    </source>
</evidence>
<keyword evidence="8" id="KW-0863">Zinc-finger</keyword>
<evidence type="ECO:0000256" key="6">
    <source>
        <dbReference type="ARBA" id="ARBA00023163"/>
    </source>
</evidence>
<name>A0ABD3XJX6_SINWO</name>
<evidence type="ECO:0000313" key="11">
    <source>
        <dbReference type="EMBL" id="KAL3885278.1"/>
    </source>
</evidence>
<dbReference type="InterPro" id="IPR036236">
    <property type="entry name" value="Znf_C2H2_sf"/>
</dbReference>
<evidence type="ECO:0000256" key="5">
    <source>
        <dbReference type="ARBA" id="ARBA00023015"/>
    </source>
</evidence>
<keyword evidence="7" id="KW-0539">Nucleus</keyword>
<dbReference type="AlphaFoldDB" id="A0ABD3XJX6"/>
<dbReference type="Proteomes" id="UP001634394">
    <property type="component" value="Unassembled WGS sequence"/>
</dbReference>
<dbReference type="EMBL" id="JBJQND010000002">
    <property type="protein sequence ID" value="KAL3885278.1"/>
    <property type="molecule type" value="Genomic_DNA"/>
</dbReference>